<gene>
    <name evidence="1" type="ORF">NYPRO_LOCUS1735</name>
</gene>
<evidence type="ECO:0000313" key="1">
    <source>
        <dbReference type="EMBL" id="CAD7668941.1"/>
    </source>
</evidence>
<comment type="caution">
    <text evidence="1">The sequence shown here is derived from an EMBL/GenBank/DDBJ whole genome shotgun (WGS) entry which is preliminary data.</text>
</comment>
<name>A0A811Y432_NYCPR</name>
<organism evidence="1 2">
    <name type="scientific">Nyctereutes procyonoides</name>
    <name type="common">Raccoon dog</name>
    <name type="synonym">Canis procyonoides</name>
    <dbReference type="NCBI Taxonomy" id="34880"/>
    <lineage>
        <taxon>Eukaryota</taxon>
        <taxon>Metazoa</taxon>
        <taxon>Chordata</taxon>
        <taxon>Craniata</taxon>
        <taxon>Vertebrata</taxon>
        <taxon>Euteleostomi</taxon>
        <taxon>Mammalia</taxon>
        <taxon>Eutheria</taxon>
        <taxon>Laurasiatheria</taxon>
        <taxon>Carnivora</taxon>
        <taxon>Caniformia</taxon>
        <taxon>Canidae</taxon>
        <taxon>Nyctereutes</taxon>
    </lineage>
</organism>
<dbReference type="AlphaFoldDB" id="A0A811Y432"/>
<dbReference type="Proteomes" id="UP000645828">
    <property type="component" value="Unassembled WGS sequence"/>
</dbReference>
<dbReference type="EMBL" id="CAJHUB010000650">
    <property type="protein sequence ID" value="CAD7668941.1"/>
    <property type="molecule type" value="Genomic_DNA"/>
</dbReference>
<sequence>MGRDRAALVNSMTGTVVQKQVILLLMYRQKVSNSLMPYHNAYIIHLASSHHIGILSPPIVLRGRMKGRGGKNIQPLTPSLLFHFPLIPVITSLHPPLAPQQHYYSQPTREGGFPSTCDRCF</sequence>
<evidence type="ECO:0000313" key="2">
    <source>
        <dbReference type="Proteomes" id="UP000645828"/>
    </source>
</evidence>
<accession>A0A811Y432</accession>
<reference evidence="1" key="1">
    <citation type="submission" date="2020-12" db="EMBL/GenBank/DDBJ databases">
        <authorList>
            <consortium name="Molecular Ecology Group"/>
        </authorList>
    </citation>
    <scope>NUCLEOTIDE SEQUENCE</scope>
    <source>
        <strain evidence="1">TBG_1078</strain>
    </source>
</reference>
<protein>
    <submittedName>
        <fullName evidence="1">(raccoon dog) hypothetical protein</fullName>
    </submittedName>
</protein>
<proteinExistence type="predicted"/>
<keyword evidence="2" id="KW-1185">Reference proteome</keyword>